<dbReference type="SUPFAM" id="SSF57667">
    <property type="entry name" value="beta-beta-alpha zinc fingers"/>
    <property type="match status" value="1"/>
</dbReference>
<feature type="domain" description="BED-type" evidence="10">
    <location>
        <begin position="42"/>
        <end position="98"/>
    </location>
</feature>
<evidence type="ECO:0000313" key="12">
    <source>
        <dbReference type="Proteomes" id="UP000232722"/>
    </source>
</evidence>
<name>A0A2N0NRW2_9GLOM</name>
<proteinExistence type="predicted"/>
<dbReference type="Pfam" id="PF02892">
    <property type="entry name" value="zf-BED"/>
    <property type="match status" value="1"/>
</dbReference>
<dbReference type="Proteomes" id="UP000232722">
    <property type="component" value="Unassembled WGS sequence"/>
</dbReference>
<keyword evidence="2" id="KW-0479">Metal-binding</keyword>
<evidence type="ECO:0000256" key="4">
    <source>
        <dbReference type="ARBA" id="ARBA00022833"/>
    </source>
</evidence>
<evidence type="ECO:0000313" key="11">
    <source>
        <dbReference type="EMBL" id="PKB97295.1"/>
    </source>
</evidence>
<keyword evidence="7" id="KW-0539">Nucleus</keyword>
<dbReference type="AlphaFoldDB" id="A0A2N0NRW2"/>
<protein>
    <recommendedName>
        <fullName evidence="10">BED-type domain-containing protein</fullName>
    </recommendedName>
</protein>
<dbReference type="SMART" id="SM00614">
    <property type="entry name" value="ZnF_BED"/>
    <property type="match status" value="1"/>
</dbReference>
<keyword evidence="5" id="KW-0805">Transcription regulation</keyword>
<dbReference type="GO" id="GO:0005634">
    <property type="term" value="C:nucleus"/>
    <property type="evidence" value="ECO:0007669"/>
    <property type="project" value="UniProtKB-SubCell"/>
</dbReference>
<dbReference type="VEuPathDB" id="FungiDB:RhiirFUN_025251"/>
<evidence type="ECO:0000256" key="8">
    <source>
        <dbReference type="PROSITE-ProRule" id="PRU00027"/>
    </source>
</evidence>
<dbReference type="InterPro" id="IPR052035">
    <property type="entry name" value="ZnF_BED_domain_contain"/>
</dbReference>
<dbReference type="InterPro" id="IPR036236">
    <property type="entry name" value="Znf_C2H2_sf"/>
</dbReference>
<dbReference type="InterPro" id="IPR003656">
    <property type="entry name" value="Znf_BED"/>
</dbReference>
<reference evidence="11 12" key="2">
    <citation type="submission" date="2017-09" db="EMBL/GenBank/DDBJ databases">
        <title>Extensive intraspecific genome diversity in a model arbuscular mycorrhizal fungus.</title>
        <authorList>
            <person name="Chen E.C."/>
            <person name="Morin E."/>
            <person name="Beaudet D."/>
            <person name="Noel J."/>
            <person name="Ndikumana S."/>
            <person name="Charron P."/>
            <person name="St-Onge C."/>
            <person name="Giorgi J."/>
            <person name="Grigoriev I.V."/>
            <person name="Roux C."/>
            <person name="Martin F.M."/>
            <person name="Corradi N."/>
        </authorList>
    </citation>
    <scope>NUCLEOTIDE SEQUENCE [LARGE SCALE GENOMIC DNA]</scope>
    <source>
        <strain evidence="11 12">A5</strain>
    </source>
</reference>
<evidence type="ECO:0000256" key="1">
    <source>
        <dbReference type="ARBA" id="ARBA00004123"/>
    </source>
</evidence>
<dbReference type="GO" id="GO:0009791">
    <property type="term" value="P:post-embryonic development"/>
    <property type="evidence" value="ECO:0007669"/>
    <property type="project" value="UniProtKB-ARBA"/>
</dbReference>
<dbReference type="EMBL" id="LLXJ01003297">
    <property type="protein sequence ID" value="PKB97295.1"/>
    <property type="molecule type" value="Genomic_DNA"/>
</dbReference>
<feature type="region of interest" description="Disordered" evidence="9">
    <location>
        <begin position="1"/>
        <end position="22"/>
    </location>
</feature>
<organism evidence="11 12">
    <name type="scientific">Rhizophagus irregularis</name>
    <dbReference type="NCBI Taxonomy" id="588596"/>
    <lineage>
        <taxon>Eukaryota</taxon>
        <taxon>Fungi</taxon>
        <taxon>Fungi incertae sedis</taxon>
        <taxon>Mucoromycota</taxon>
        <taxon>Glomeromycotina</taxon>
        <taxon>Glomeromycetes</taxon>
        <taxon>Glomerales</taxon>
        <taxon>Glomeraceae</taxon>
        <taxon>Rhizophagus</taxon>
    </lineage>
</organism>
<keyword evidence="3 8" id="KW-0863">Zinc-finger</keyword>
<evidence type="ECO:0000256" key="6">
    <source>
        <dbReference type="ARBA" id="ARBA00023163"/>
    </source>
</evidence>
<reference evidence="11 12" key="1">
    <citation type="submission" date="2016-04" db="EMBL/GenBank/DDBJ databases">
        <title>Genome analyses suggest a sexual origin of heterokaryosis in a supposedly ancient asexual fungus.</title>
        <authorList>
            <person name="Ropars J."/>
            <person name="Sedzielewska K."/>
            <person name="Noel J."/>
            <person name="Charron P."/>
            <person name="Farinelli L."/>
            <person name="Marton T."/>
            <person name="Kruger M."/>
            <person name="Pelin A."/>
            <person name="Brachmann A."/>
            <person name="Corradi N."/>
        </authorList>
    </citation>
    <scope>NUCLEOTIDE SEQUENCE [LARGE SCALE GENOMIC DNA]</scope>
    <source>
        <strain evidence="11 12">A5</strain>
    </source>
</reference>
<keyword evidence="4" id="KW-0862">Zinc</keyword>
<dbReference type="PROSITE" id="PS50808">
    <property type="entry name" value="ZF_BED"/>
    <property type="match status" value="1"/>
</dbReference>
<evidence type="ECO:0000256" key="7">
    <source>
        <dbReference type="ARBA" id="ARBA00023242"/>
    </source>
</evidence>
<evidence type="ECO:0000256" key="3">
    <source>
        <dbReference type="ARBA" id="ARBA00022771"/>
    </source>
</evidence>
<dbReference type="PANTHER" id="PTHR46481:SF10">
    <property type="entry name" value="ZINC FINGER BED DOMAIN-CONTAINING PROTEIN 39"/>
    <property type="match status" value="1"/>
</dbReference>
<dbReference type="PANTHER" id="PTHR46481">
    <property type="entry name" value="ZINC FINGER BED DOMAIN-CONTAINING PROTEIN 4"/>
    <property type="match status" value="1"/>
</dbReference>
<gene>
    <name evidence="11" type="ORF">RhiirA5_433413</name>
</gene>
<dbReference type="SUPFAM" id="SSF140996">
    <property type="entry name" value="Hermes dimerisation domain"/>
    <property type="match status" value="1"/>
</dbReference>
<comment type="subcellular location">
    <subcellularLocation>
        <location evidence="1">Nucleus</location>
    </subcellularLocation>
</comment>
<dbReference type="VEuPathDB" id="FungiDB:RhiirA1_475675"/>
<evidence type="ECO:0000256" key="9">
    <source>
        <dbReference type="SAM" id="MobiDB-lite"/>
    </source>
</evidence>
<keyword evidence="6" id="KW-0804">Transcription</keyword>
<accession>A0A2N0NRW2</accession>
<sequence length="205" mass="23305">MDAEVNNAGSCHNSEDEIDASLPATPARRLSNLESLENAQNNQGSFVWSHFDKDENFKYNKRATCTYCSKTYIVCSGGSTTNITKHLKNVHSIQQETQSTGVNVLEMLKAPKWSYNHNEMINNQVKWIVIKQHVFTIAEEPDFINFIHSLHPTAKIPSADTIKSHILNFYRTDKEKVQNILLNISGKFHLQLTAGPVLQSNHFYQ</sequence>
<evidence type="ECO:0000256" key="2">
    <source>
        <dbReference type="ARBA" id="ARBA00022723"/>
    </source>
</evidence>
<dbReference type="GO" id="GO:0008270">
    <property type="term" value="F:zinc ion binding"/>
    <property type="evidence" value="ECO:0007669"/>
    <property type="project" value="UniProtKB-KW"/>
</dbReference>
<comment type="caution">
    <text evidence="11">The sequence shown here is derived from an EMBL/GenBank/DDBJ whole genome shotgun (WGS) entry which is preliminary data.</text>
</comment>
<evidence type="ECO:0000259" key="10">
    <source>
        <dbReference type="PROSITE" id="PS50808"/>
    </source>
</evidence>
<evidence type="ECO:0000256" key="5">
    <source>
        <dbReference type="ARBA" id="ARBA00023015"/>
    </source>
</evidence>
<dbReference type="GO" id="GO:0003677">
    <property type="term" value="F:DNA binding"/>
    <property type="evidence" value="ECO:0007669"/>
    <property type="project" value="InterPro"/>
</dbReference>